<name>A0A0D2Y242_FUSOF</name>
<protein>
    <submittedName>
        <fullName evidence="1">Uncharacterized protein</fullName>
    </submittedName>
</protein>
<reference evidence="2" key="1">
    <citation type="journal article" date="2012" name="Mol. Plant Microbe Interact.">
        <title>A highly conserved effector in Fusarium oxysporum is required for full virulence on Arabidopsis.</title>
        <authorList>
            <person name="Thatcher L.F."/>
            <person name="Gardiner D.M."/>
            <person name="Kazan K."/>
            <person name="Manners J."/>
        </authorList>
    </citation>
    <scope>NUCLEOTIDE SEQUENCE [LARGE SCALE GENOMIC DNA]</scope>
    <source>
        <strain evidence="2">Fo5176</strain>
    </source>
</reference>
<evidence type="ECO:0000313" key="1">
    <source>
        <dbReference type="EnsemblFungi" id="FOXG_10336P0"/>
    </source>
</evidence>
<sequence length="142" mass="15832">MSTAHAIAKASKARFLSQFPWTISPFIIGAPMRVMSGFHPALMRNINNNNKARTGCVQETQIEGAFIHRAGSGMAISSLLSMLCKSTGPVPHGSLHRAEDKKSLMSGHLRYEKPIRRYRSGYKLAPFKRVLKLPIVRIAQMR</sequence>
<accession>A0A0D2Y242</accession>
<evidence type="ECO:0000313" key="2">
    <source>
        <dbReference type="Proteomes" id="UP000002489"/>
    </source>
</evidence>
<dbReference type="EnsemblFungi" id="FOXG_10336T0">
    <property type="protein sequence ID" value="FOXG_10336P0"/>
    <property type="gene ID" value="FOXG_10336"/>
</dbReference>
<reference evidence="1" key="2">
    <citation type="submission" date="2025-08" db="UniProtKB">
        <authorList>
            <consortium name="EnsemblFungi"/>
        </authorList>
    </citation>
    <scope>IDENTIFICATION</scope>
    <source>
        <strain evidence="1">4287 / CBS 123668 / FGSC 9935 / NRRL 34936</strain>
    </source>
</reference>
<proteinExistence type="predicted"/>
<dbReference type="AlphaFoldDB" id="A0A0D2Y242"/>
<dbReference type="Proteomes" id="UP000002489">
    <property type="component" value="Unassembled WGS sequence"/>
</dbReference>
<organism evidence="1 2">
    <name type="scientific">Fusarium oxysporum (strain Fo5176)</name>
    <name type="common">Fusarium vascular wilt</name>
    <dbReference type="NCBI Taxonomy" id="660025"/>
    <lineage>
        <taxon>Eukaryota</taxon>
        <taxon>Fungi</taxon>
        <taxon>Dikarya</taxon>
        <taxon>Ascomycota</taxon>
        <taxon>Pezizomycotina</taxon>
        <taxon>Sordariomycetes</taxon>
        <taxon>Hypocreomycetidae</taxon>
        <taxon>Hypocreales</taxon>
        <taxon>Nectriaceae</taxon>
        <taxon>Fusarium</taxon>
        <taxon>Fusarium oxysporum species complex</taxon>
    </lineage>
</organism>